<dbReference type="InterPro" id="IPR058625">
    <property type="entry name" value="MdtA-like_BSH"/>
</dbReference>
<evidence type="ECO:0000313" key="8">
    <source>
        <dbReference type="EMBL" id="SCY77972.1"/>
    </source>
</evidence>
<dbReference type="Gene3D" id="1.10.287.470">
    <property type="entry name" value="Helix hairpin bin"/>
    <property type="match status" value="1"/>
</dbReference>
<evidence type="ECO:0000256" key="1">
    <source>
        <dbReference type="ARBA" id="ARBA00004196"/>
    </source>
</evidence>
<evidence type="ECO:0000256" key="3">
    <source>
        <dbReference type="SAM" id="Coils"/>
    </source>
</evidence>
<dbReference type="Pfam" id="PF25876">
    <property type="entry name" value="HH_MFP_RND"/>
    <property type="match status" value="1"/>
</dbReference>
<dbReference type="RefSeq" id="WP_244510489.1">
    <property type="nucleotide sequence ID" value="NZ_FMVJ01000006.1"/>
</dbReference>
<feature type="domain" description="Multidrug resistance protein MdtA-like alpha-helical hairpin" evidence="4">
    <location>
        <begin position="109"/>
        <end position="178"/>
    </location>
</feature>
<dbReference type="GO" id="GO:0046677">
    <property type="term" value="P:response to antibiotic"/>
    <property type="evidence" value="ECO:0007669"/>
    <property type="project" value="TreeGrafter"/>
</dbReference>
<dbReference type="InterPro" id="IPR058626">
    <property type="entry name" value="MdtA-like_b-barrel"/>
</dbReference>
<sequence>MARRILIAVIGLALAAGIYLMFRSSEEPTAPQSAAGSAQPPPEVGIVVAQPAEVPYPQEFAGRVAGFRDVEVRPLVGGLLLKREYDEGARVTQGQVLFRIDPATYQVALDRAQAQLQQAQATLRQAEENFTRTEELYRRGVSTDVLRDEARSQRDQARASVSLAEAEIDAAKLNLGYTTVTAPATGVTALQSPAVGTLIQAQQTLLTTISQLDPAYVNFSFTDEQGQAFRALNERREKPIAEKDLTLELFYGQQAAYPQRGRIDTAAQRVDPQTGTVQARAIFPNPDGVLLPGQFVRVRILGITLPNAIVIPRQAVSQGPQGPSVYVLSEKDVAEIRLIRLGPEVAAGWVVREGLSRGERVVVDGVIRVRPGQPVRPVPFSAGSKPAQASQTPG</sequence>
<evidence type="ECO:0000259" key="5">
    <source>
        <dbReference type="Pfam" id="PF25917"/>
    </source>
</evidence>
<dbReference type="AlphaFoldDB" id="A0A1G5IPG6"/>
<feature type="coiled-coil region" evidence="3">
    <location>
        <begin position="109"/>
        <end position="174"/>
    </location>
</feature>
<dbReference type="PANTHER" id="PTHR30158">
    <property type="entry name" value="ACRA/E-RELATED COMPONENT OF DRUG EFFLUX TRANSPORTER"/>
    <property type="match status" value="1"/>
</dbReference>
<feature type="domain" description="Multidrug resistance protein MdtA-like barrel-sandwich hybrid" evidence="5">
    <location>
        <begin position="68"/>
        <end position="205"/>
    </location>
</feature>
<dbReference type="Gene3D" id="2.40.50.100">
    <property type="match status" value="1"/>
</dbReference>
<dbReference type="SUPFAM" id="SSF111369">
    <property type="entry name" value="HlyD-like secretion proteins"/>
    <property type="match status" value="1"/>
</dbReference>
<evidence type="ECO:0000259" key="6">
    <source>
        <dbReference type="Pfam" id="PF25944"/>
    </source>
</evidence>
<accession>A0A1G5IPG6</accession>
<comment type="similarity">
    <text evidence="2">Belongs to the membrane fusion protein (MFP) (TC 8.A.1) family.</text>
</comment>
<dbReference type="GO" id="GO:0015562">
    <property type="term" value="F:efflux transmembrane transporter activity"/>
    <property type="evidence" value="ECO:0007669"/>
    <property type="project" value="InterPro"/>
</dbReference>
<dbReference type="Proteomes" id="UP000199569">
    <property type="component" value="Unassembled WGS sequence"/>
</dbReference>
<keyword evidence="9" id="KW-1185">Reference proteome</keyword>
<evidence type="ECO:0000259" key="7">
    <source>
        <dbReference type="Pfam" id="PF25967"/>
    </source>
</evidence>
<dbReference type="InterPro" id="IPR058624">
    <property type="entry name" value="MdtA-like_HH"/>
</dbReference>
<dbReference type="Gene3D" id="2.40.30.170">
    <property type="match status" value="1"/>
</dbReference>
<evidence type="ECO:0000256" key="2">
    <source>
        <dbReference type="ARBA" id="ARBA00009477"/>
    </source>
</evidence>
<evidence type="ECO:0000313" key="9">
    <source>
        <dbReference type="Proteomes" id="UP000199569"/>
    </source>
</evidence>
<feature type="domain" description="Multidrug resistance protein MdtA-like beta-barrel" evidence="6">
    <location>
        <begin position="244"/>
        <end position="300"/>
    </location>
</feature>
<name>A0A1G5IPG6_9HYPH</name>
<dbReference type="Gene3D" id="2.40.420.20">
    <property type="match status" value="1"/>
</dbReference>
<dbReference type="InterPro" id="IPR006143">
    <property type="entry name" value="RND_pump_MFP"/>
</dbReference>
<protein>
    <submittedName>
        <fullName evidence="8">Membrane fusion protein, multidrug efflux system</fullName>
    </submittedName>
</protein>
<dbReference type="Pfam" id="PF25917">
    <property type="entry name" value="BSH_RND"/>
    <property type="match status" value="1"/>
</dbReference>
<gene>
    <name evidence="8" type="ORF">SAMN02927923_02239</name>
</gene>
<evidence type="ECO:0000259" key="4">
    <source>
        <dbReference type="Pfam" id="PF25876"/>
    </source>
</evidence>
<comment type="subcellular location">
    <subcellularLocation>
        <location evidence="1">Cell envelope</location>
    </subcellularLocation>
</comment>
<organism evidence="8 9">
    <name type="scientific">Microvirga guangxiensis</name>
    <dbReference type="NCBI Taxonomy" id="549386"/>
    <lineage>
        <taxon>Bacteria</taxon>
        <taxon>Pseudomonadati</taxon>
        <taxon>Pseudomonadota</taxon>
        <taxon>Alphaproteobacteria</taxon>
        <taxon>Hyphomicrobiales</taxon>
        <taxon>Methylobacteriaceae</taxon>
        <taxon>Microvirga</taxon>
    </lineage>
</organism>
<proteinExistence type="inferred from homology"/>
<dbReference type="Pfam" id="PF25967">
    <property type="entry name" value="RND-MFP_C"/>
    <property type="match status" value="1"/>
</dbReference>
<dbReference type="EMBL" id="FMVJ01000006">
    <property type="protein sequence ID" value="SCY77972.1"/>
    <property type="molecule type" value="Genomic_DNA"/>
</dbReference>
<dbReference type="FunFam" id="2.40.420.20:FF:000001">
    <property type="entry name" value="Efflux RND transporter periplasmic adaptor subunit"/>
    <property type="match status" value="1"/>
</dbReference>
<keyword evidence="3" id="KW-0175">Coiled coil</keyword>
<dbReference type="Pfam" id="PF25944">
    <property type="entry name" value="Beta-barrel_RND"/>
    <property type="match status" value="1"/>
</dbReference>
<reference evidence="8 9" key="1">
    <citation type="submission" date="2016-10" db="EMBL/GenBank/DDBJ databases">
        <authorList>
            <person name="de Groot N.N."/>
        </authorList>
    </citation>
    <scope>NUCLEOTIDE SEQUENCE [LARGE SCALE GENOMIC DNA]</scope>
    <source>
        <strain evidence="8 9">CGMCC 1.7666</strain>
    </source>
</reference>
<dbReference type="GO" id="GO:0030313">
    <property type="term" value="C:cell envelope"/>
    <property type="evidence" value="ECO:0007669"/>
    <property type="project" value="UniProtKB-SubCell"/>
</dbReference>
<dbReference type="STRING" id="549386.SAMN02927923_02239"/>
<dbReference type="InterPro" id="IPR058627">
    <property type="entry name" value="MdtA-like_C"/>
</dbReference>
<feature type="domain" description="Multidrug resistance protein MdtA-like C-terminal permuted SH3" evidence="7">
    <location>
        <begin position="307"/>
        <end position="366"/>
    </location>
</feature>
<dbReference type="GO" id="GO:0005886">
    <property type="term" value="C:plasma membrane"/>
    <property type="evidence" value="ECO:0007669"/>
    <property type="project" value="TreeGrafter"/>
</dbReference>
<dbReference type="NCBIfam" id="TIGR01730">
    <property type="entry name" value="RND_mfp"/>
    <property type="match status" value="1"/>
</dbReference>